<dbReference type="Gene3D" id="3.40.30.10">
    <property type="entry name" value="Glutaredoxin"/>
    <property type="match status" value="1"/>
</dbReference>
<name>A0A8J3VE57_9ACTN</name>
<organism evidence="2 3">
    <name type="scientific">Rhizocola hellebori</name>
    <dbReference type="NCBI Taxonomy" id="1392758"/>
    <lineage>
        <taxon>Bacteria</taxon>
        <taxon>Bacillati</taxon>
        <taxon>Actinomycetota</taxon>
        <taxon>Actinomycetes</taxon>
        <taxon>Micromonosporales</taxon>
        <taxon>Micromonosporaceae</taxon>
        <taxon>Rhizocola</taxon>
    </lineage>
</organism>
<dbReference type="EMBL" id="BONY01000004">
    <property type="protein sequence ID" value="GIH02773.1"/>
    <property type="molecule type" value="Genomic_DNA"/>
</dbReference>
<dbReference type="AlphaFoldDB" id="A0A8J3VE57"/>
<evidence type="ECO:0000259" key="1">
    <source>
        <dbReference type="PROSITE" id="PS51352"/>
    </source>
</evidence>
<evidence type="ECO:0000313" key="2">
    <source>
        <dbReference type="EMBL" id="GIH02773.1"/>
    </source>
</evidence>
<sequence length="182" mass="19369">MPYLIAAVALVGALCVLDLILTFGVIRRLRHHTELLNKRGQSSGPSEKVMLDAGEEPGDFVATTNVGEQISKQELVGDTVVGFFTAHCEPCKERVPQYLDHVATLPGGKDRTLAVVIGNDADSLSLAEQLAAGSRVVMERPGGDVVKAFQVTGYPALCVLDGDGRIKASGFKLDEILEKVPA</sequence>
<reference evidence="2" key="1">
    <citation type="submission" date="2021-01" db="EMBL/GenBank/DDBJ databases">
        <title>Whole genome shotgun sequence of Rhizocola hellebori NBRC 109834.</title>
        <authorList>
            <person name="Komaki H."/>
            <person name="Tamura T."/>
        </authorList>
    </citation>
    <scope>NUCLEOTIDE SEQUENCE</scope>
    <source>
        <strain evidence="2">NBRC 109834</strain>
    </source>
</reference>
<accession>A0A8J3VE57</accession>
<dbReference type="InterPro" id="IPR036249">
    <property type="entry name" value="Thioredoxin-like_sf"/>
</dbReference>
<dbReference type="RefSeq" id="WP_203906714.1">
    <property type="nucleotide sequence ID" value="NZ_BONY01000004.1"/>
</dbReference>
<evidence type="ECO:0000313" key="3">
    <source>
        <dbReference type="Proteomes" id="UP000612899"/>
    </source>
</evidence>
<gene>
    <name evidence="2" type="ORF">Rhe02_08400</name>
</gene>
<keyword evidence="3" id="KW-1185">Reference proteome</keyword>
<proteinExistence type="predicted"/>
<dbReference type="Pfam" id="PF08534">
    <property type="entry name" value="Redoxin"/>
    <property type="match status" value="1"/>
</dbReference>
<comment type="caution">
    <text evidence="2">The sequence shown here is derived from an EMBL/GenBank/DDBJ whole genome shotgun (WGS) entry which is preliminary data.</text>
</comment>
<protein>
    <recommendedName>
        <fullName evidence="1">Thioredoxin domain-containing protein</fullName>
    </recommendedName>
</protein>
<dbReference type="InterPro" id="IPR013766">
    <property type="entry name" value="Thioredoxin_domain"/>
</dbReference>
<dbReference type="PROSITE" id="PS51352">
    <property type="entry name" value="THIOREDOXIN_2"/>
    <property type="match status" value="1"/>
</dbReference>
<dbReference type="SUPFAM" id="SSF52833">
    <property type="entry name" value="Thioredoxin-like"/>
    <property type="match status" value="1"/>
</dbReference>
<feature type="domain" description="Thioredoxin" evidence="1">
    <location>
        <begin position="51"/>
        <end position="182"/>
    </location>
</feature>
<dbReference type="GO" id="GO:0016491">
    <property type="term" value="F:oxidoreductase activity"/>
    <property type="evidence" value="ECO:0007669"/>
    <property type="project" value="InterPro"/>
</dbReference>
<dbReference type="InterPro" id="IPR013740">
    <property type="entry name" value="Redoxin"/>
</dbReference>
<dbReference type="Proteomes" id="UP000612899">
    <property type="component" value="Unassembled WGS sequence"/>
</dbReference>